<accession>A0A9D1Z0X0</accession>
<feature type="signal peptide" evidence="1">
    <location>
        <begin position="1"/>
        <end position="20"/>
    </location>
</feature>
<dbReference type="Pfam" id="PF11738">
    <property type="entry name" value="DUF3298"/>
    <property type="match status" value="1"/>
</dbReference>
<evidence type="ECO:0000313" key="3">
    <source>
        <dbReference type="EMBL" id="HIY68670.1"/>
    </source>
</evidence>
<keyword evidence="1" id="KW-0732">Signal</keyword>
<reference evidence="3" key="2">
    <citation type="submission" date="2021-04" db="EMBL/GenBank/DDBJ databases">
        <authorList>
            <person name="Gilroy R."/>
        </authorList>
    </citation>
    <scope>NUCLEOTIDE SEQUENCE</scope>
    <source>
        <strain evidence="3">5134</strain>
    </source>
</reference>
<sequence>MKLRFVLLLTALLVSASCTKRPVRPDFTLLAADTLLQGNGNNCHVEYRFASIRNAAKSPALEVIEQANIGYFFQLEEFSGSAAEAVEASMNDIRTNYLPDGAGPTGAEYEISAESEGSTVDSLLCFVITRAGYTGGAHGMYGTECHTYSLADGFELSLADLFSEEKLQQIDRLIREKIAEQYHAATDEELTRAGFFPEYIAPTENFLLTPEGITFYYNPYEIGCYALGGIEVTISKEELGIR</sequence>
<dbReference type="Proteomes" id="UP000886844">
    <property type="component" value="Unassembled WGS sequence"/>
</dbReference>
<evidence type="ECO:0000256" key="1">
    <source>
        <dbReference type="SAM" id="SignalP"/>
    </source>
</evidence>
<dbReference type="AlphaFoldDB" id="A0A9D1Z0X0"/>
<organism evidence="3 4">
    <name type="scientific">Candidatus Alistipes intestinigallinarum</name>
    <dbReference type="NCBI Taxonomy" id="2838440"/>
    <lineage>
        <taxon>Bacteria</taxon>
        <taxon>Pseudomonadati</taxon>
        <taxon>Bacteroidota</taxon>
        <taxon>Bacteroidia</taxon>
        <taxon>Bacteroidales</taxon>
        <taxon>Rikenellaceae</taxon>
        <taxon>Alistipes</taxon>
    </lineage>
</organism>
<feature type="domain" description="DUF3298" evidence="2">
    <location>
        <begin position="159"/>
        <end position="236"/>
    </location>
</feature>
<evidence type="ECO:0000259" key="2">
    <source>
        <dbReference type="Pfam" id="PF11738"/>
    </source>
</evidence>
<gene>
    <name evidence="3" type="ORF">H9828_04565</name>
</gene>
<protein>
    <submittedName>
        <fullName evidence="3">DUF3298 and DUF4163 domain-containing protein</fullName>
    </submittedName>
</protein>
<reference evidence="3" key="1">
    <citation type="journal article" date="2021" name="PeerJ">
        <title>Extensive microbial diversity within the chicken gut microbiome revealed by metagenomics and culture.</title>
        <authorList>
            <person name="Gilroy R."/>
            <person name="Ravi A."/>
            <person name="Getino M."/>
            <person name="Pursley I."/>
            <person name="Horton D.L."/>
            <person name="Alikhan N.F."/>
            <person name="Baker D."/>
            <person name="Gharbi K."/>
            <person name="Hall N."/>
            <person name="Watson M."/>
            <person name="Adriaenssens E.M."/>
            <person name="Foster-Nyarko E."/>
            <person name="Jarju S."/>
            <person name="Secka A."/>
            <person name="Antonio M."/>
            <person name="Oren A."/>
            <person name="Chaudhuri R.R."/>
            <person name="La Ragione R."/>
            <person name="Hildebrand F."/>
            <person name="Pallen M.J."/>
        </authorList>
    </citation>
    <scope>NUCLEOTIDE SEQUENCE</scope>
    <source>
        <strain evidence="3">5134</strain>
    </source>
</reference>
<name>A0A9D1Z0X0_9BACT</name>
<feature type="chain" id="PRO_5038428831" evidence="1">
    <location>
        <begin position="21"/>
        <end position="242"/>
    </location>
</feature>
<proteinExistence type="predicted"/>
<comment type="caution">
    <text evidence="3">The sequence shown here is derived from an EMBL/GenBank/DDBJ whole genome shotgun (WGS) entry which is preliminary data.</text>
</comment>
<dbReference type="Gene3D" id="3.90.640.20">
    <property type="entry name" value="Heat-shock cognate protein, ATPase"/>
    <property type="match status" value="1"/>
</dbReference>
<dbReference type="InterPro" id="IPR021729">
    <property type="entry name" value="DUF3298"/>
</dbReference>
<dbReference type="PROSITE" id="PS51257">
    <property type="entry name" value="PROKAR_LIPOPROTEIN"/>
    <property type="match status" value="1"/>
</dbReference>
<dbReference type="InterPro" id="IPR037126">
    <property type="entry name" value="PdaC/RsiV-like_sf"/>
</dbReference>
<evidence type="ECO:0000313" key="4">
    <source>
        <dbReference type="Proteomes" id="UP000886844"/>
    </source>
</evidence>
<dbReference type="EMBL" id="DXDA01000037">
    <property type="protein sequence ID" value="HIY68670.1"/>
    <property type="molecule type" value="Genomic_DNA"/>
</dbReference>
<dbReference type="Gene3D" id="3.30.565.40">
    <property type="entry name" value="Fervidobacterium nodosum Rt17-B1 like"/>
    <property type="match status" value="1"/>
</dbReference>